<dbReference type="EMBL" id="AP024819">
    <property type="protein sequence ID" value="BCZ18637.1"/>
    <property type="molecule type" value="Genomic_DNA"/>
</dbReference>
<dbReference type="Proteomes" id="UP000826146">
    <property type="component" value="Chromosome"/>
</dbReference>
<gene>
    <name evidence="1" type="ORF">NHP190012_02790</name>
</gene>
<evidence type="ECO:0000313" key="1">
    <source>
        <dbReference type="EMBL" id="BCZ18637.1"/>
    </source>
</evidence>
<reference evidence="1 2" key="1">
    <citation type="submission" date="2021-07" db="EMBL/GenBank/DDBJ databases">
        <title>Novel Helicobacter sp. Isolated from a cat.</title>
        <authorList>
            <person name="Rimbara E."/>
            <person name="Suzuki M."/>
        </authorList>
    </citation>
    <scope>NUCLEOTIDE SEQUENCE [LARGE SCALE GENOMIC DNA]</scope>
    <source>
        <strain evidence="2">NHP19-012</strain>
    </source>
</reference>
<name>A0ABN6I6K9_9HELI</name>
<proteinExistence type="predicted"/>
<keyword evidence="2" id="KW-1185">Reference proteome</keyword>
<evidence type="ECO:0000313" key="2">
    <source>
        <dbReference type="Proteomes" id="UP000826146"/>
    </source>
</evidence>
<accession>A0ABN6I6K9</accession>
<protein>
    <submittedName>
        <fullName evidence="1">Periplasmic protein</fullName>
    </submittedName>
</protein>
<sequence length="164" mass="19275">MLWFVVAVALCVAGFLGYKMYLSKHHEEHHTEHEEHKISKEHTADAHAQTLDLDQGQELKGMFIQSLHETQHHTTSEKDSLFLYPSLEKKVDIEFLESTPTRKILVKNLDSYKLFCLREILKTEHIDFALDKKKARTTLIIYLPNATTQFLKDLKYYQIPYQLD</sequence>
<organism evidence="1 2">
    <name type="scientific">Helicobacter gastrofelis</name>
    <dbReference type="NCBI Taxonomy" id="2849642"/>
    <lineage>
        <taxon>Bacteria</taxon>
        <taxon>Pseudomonadati</taxon>
        <taxon>Campylobacterota</taxon>
        <taxon>Epsilonproteobacteria</taxon>
        <taxon>Campylobacterales</taxon>
        <taxon>Helicobacteraceae</taxon>
        <taxon>Helicobacter</taxon>
    </lineage>
</organism>